<feature type="region of interest" description="Disordered" evidence="1">
    <location>
        <begin position="1"/>
        <end position="41"/>
    </location>
</feature>
<evidence type="ECO:0000313" key="2">
    <source>
        <dbReference type="EMBL" id="QJW95499.1"/>
    </source>
</evidence>
<reference evidence="3" key="1">
    <citation type="submission" date="2020-05" db="EMBL/GenBank/DDBJ databases">
        <title>Frigoriglobus tundricola gen. nov., sp. nov., a psychrotolerant cellulolytic planctomycete of the family Gemmataceae with two divergent copies of 16S rRNA gene.</title>
        <authorList>
            <person name="Kulichevskaya I.S."/>
            <person name="Ivanova A.A."/>
            <person name="Naumoff D.G."/>
            <person name="Beletsky A.V."/>
            <person name="Rijpstra W.I.C."/>
            <person name="Sinninghe Damste J.S."/>
            <person name="Mardanov A.V."/>
            <person name="Ravin N.V."/>
            <person name="Dedysh S.N."/>
        </authorList>
    </citation>
    <scope>NUCLEOTIDE SEQUENCE [LARGE SCALE GENOMIC DNA]</scope>
    <source>
        <strain evidence="3">PL17</strain>
    </source>
</reference>
<proteinExistence type="predicted"/>
<keyword evidence="3" id="KW-1185">Reference proteome</keyword>
<evidence type="ECO:0008006" key="4">
    <source>
        <dbReference type="Google" id="ProtNLM"/>
    </source>
</evidence>
<sequence length="133" mass="14040">MSRRRQKADEFKHLAGDVSPEDGSDPKEFHAKPWNAPKQAGRKSQQLCRQVMDALVGALAACGDPAVQAASVLAVEPAPHSGRLRVLLGAPTEVGHAAVAAAVSRAAGHLRSEVATAISRRYAPELVFEVIDA</sequence>
<organism evidence="2 3">
    <name type="scientific">Frigoriglobus tundricola</name>
    <dbReference type="NCBI Taxonomy" id="2774151"/>
    <lineage>
        <taxon>Bacteria</taxon>
        <taxon>Pseudomonadati</taxon>
        <taxon>Planctomycetota</taxon>
        <taxon>Planctomycetia</taxon>
        <taxon>Gemmatales</taxon>
        <taxon>Gemmataceae</taxon>
        <taxon>Frigoriglobus</taxon>
    </lineage>
</organism>
<name>A0A6M5YN06_9BACT</name>
<dbReference type="Proteomes" id="UP000503447">
    <property type="component" value="Chromosome"/>
</dbReference>
<dbReference type="KEGG" id="ftj:FTUN_3048"/>
<accession>A0A6M5YN06</accession>
<dbReference type="AlphaFoldDB" id="A0A6M5YN06"/>
<dbReference type="EMBL" id="CP053452">
    <property type="protein sequence ID" value="QJW95499.1"/>
    <property type="molecule type" value="Genomic_DNA"/>
</dbReference>
<evidence type="ECO:0000313" key="3">
    <source>
        <dbReference type="Proteomes" id="UP000503447"/>
    </source>
</evidence>
<dbReference type="Gene3D" id="3.30.300.20">
    <property type="match status" value="1"/>
</dbReference>
<protein>
    <recommendedName>
        <fullName evidence="4">Ribosome-binding factor A</fullName>
    </recommendedName>
</protein>
<dbReference type="SUPFAM" id="SSF89919">
    <property type="entry name" value="Ribosome-binding factor A, RbfA"/>
    <property type="match status" value="1"/>
</dbReference>
<dbReference type="InterPro" id="IPR015946">
    <property type="entry name" value="KH_dom-like_a/b"/>
</dbReference>
<dbReference type="RefSeq" id="WP_171471269.1">
    <property type="nucleotide sequence ID" value="NZ_CP053452.2"/>
</dbReference>
<gene>
    <name evidence="2" type="ORF">FTUN_3048</name>
</gene>
<dbReference type="InterPro" id="IPR023799">
    <property type="entry name" value="RbfA_dom_sf"/>
</dbReference>
<evidence type="ECO:0000256" key="1">
    <source>
        <dbReference type="SAM" id="MobiDB-lite"/>
    </source>
</evidence>